<dbReference type="Pfam" id="PF12840">
    <property type="entry name" value="HTH_20"/>
    <property type="match status" value="1"/>
</dbReference>
<name>A0ABX2RTT4_9ACTN</name>
<reference evidence="2 3" key="1">
    <citation type="submission" date="2020-07" db="EMBL/GenBank/DDBJ databases">
        <title>Sequencing the genomes of 1000 actinobacteria strains.</title>
        <authorList>
            <person name="Klenk H.-P."/>
        </authorList>
    </citation>
    <scope>NUCLEOTIDE SEQUENCE [LARGE SCALE GENOMIC DNA]</scope>
    <source>
        <strain evidence="2 3">DSM 43814</strain>
    </source>
</reference>
<gene>
    <name evidence="2" type="ORF">HDA35_005778</name>
</gene>
<evidence type="ECO:0000313" key="3">
    <source>
        <dbReference type="Proteomes" id="UP000631553"/>
    </source>
</evidence>
<organism evidence="2 3">
    <name type="scientific">Micromonospora purpureochromogenes</name>
    <dbReference type="NCBI Taxonomy" id="47872"/>
    <lineage>
        <taxon>Bacteria</taxon>
        <taxon>Bacillati</taxon>
        <taxon>Actinomycetota</taxon>
        <taxon>Actinomycetes</taxon>
        <taxon>Micromonosporales</taxon>
        <taxon>Micromonosporaceae</taxon>
        <taxon>Micromonospora</taxon>
    </lineage>
</organism>
<dbReference type="InterPro" id="IPR036388">
    <property type="entry name" value="WH-like_DNA-bd_sf"/>
</dbReference>
<keyword evidence="3" id="KW-1185">Reference proteome</keyword>
<dbReference type="SUPFAM" id="SSF46785">
    <property type="entry name" value="Winged helix' DNA-binding domain"/>
    <property type="match status" value="1"/>
</dbReference>
<dbReference type="InterPro" id="IPR036390">
    <property type="entry name" value="WH_DNA-bd_sf"/>
</dbReference>
<accession>A0ABX2RTT4</accession>
<dbReference type="InterPro" id="IPR001845">
    <property type="entry name" value="HTH_ArsR_DNA-bd_dom"/>
</dbReference>
<dbReference type="Proteomes" id="UP000631553">
    <property type="component" value="Unassembled WGS sequence"/>
</dbReference>
<evidence type="ECO:0000313" key="2">
    <source>
        <dbReference type="EMBL" id="NYF59947.1"/>
    </source>
</evidence>
<dbReference type="EMBL" id="JACCCQ010000001">
    <property type="protein sequence ID" value="NYF59947.1"/>
    <property type="molecule type" value="Genomic_DNA"/>
</dbReference>
<dbReference type="InterPro" id="IPR011991">
    <property type="entry name" value="ArsR-like_HTH"/>
</dbReference>
<dbReference type="Gene3D" id="1.10.10.10">
    <property type="entry name" value="Winged helix-like DNA-binding domain superfamily/Winged helix DNA-binding domain"/>
    <property type="match status" value="1"/>
</dbReference>
<dbReference type="SMART" id="SM00418">
    <property type="entry name" value="HTH_ARSR"/>
    <property type="match status" value="1"/>
</dbReference>
<protein>
    <submittedName>
        <fullName evidence="2">ArsR family transcriptional regulator</fullName>
    </submittedName>
</protein>
<sequence>MNDVVTLSNVETPRTGPTGETIDSHRHRALGTASRASILEMVRAAGAGMTIAEVGERTGLHLSTARAHLDRLVDAGLLVKARASGGQPGRPAWRYRVAIAEAPAPAPYRALAAALLDHLSRRGHGDVRAEATRAGQDWGRHLAAATSPGKEPVDTLLDVLRGLGFSPRLHETADGTTEIHLHTCPFLELVNRNPDAICALHVGVVRGTLEHAGAPPAGAVLEPFGAPDACVVRLALPTRTEEPA</sequence>
<evidence type="ECO:0000259" key="1">
    <source>
        <dbReference type="SMART" id="SM00418"/>
    </source>
</evidence>
<proteinExistence type="predicted"/>
<feature type="domain" description="HTH arsR-type" evidence="1">
    <location>
        <begin position="25"/>
        <end position="113"/>
    </location>
</feature>
<dbReference type="CDD" id="cd00090">
    <property type="entry name" value="HTH_ARSR"/>
    <property type="match status" value="1"/>
</dbReference>
<comment type="caution">
    <text evidence="2">The sequence shown here is derived from an EMBL/GenBank/DDBJ whole genome shotgun (WGS) entry which is preliminary data.</text>
</comment>